<dbReference type="AlphaFoldDB" id="A0A0S2DKY1"/>
<dbReference type="KEGG" id="lez:GLE_3981"/>
<dbReference type="PATRIC" id="fig|69.6.peg.3919"/>
<proteinExistence type="predicted"/>
<evidence type="ECO:0000313" key="1">
    <source>
        <dbReference type="EMBL" id="ALN59323.1"/>
    </source>
</evidence>
<evidence type="ECO:0000313" key="2">
    <source>
        <dbReference type="Proteomes" id="UP000061569"/>
    </source>
</evidence>
<dbReference type="EMBL" id="CP013140">
    <property type="protein sequence ID" value="ALN59323.1"/>
    <property type="molecule type" value="Genomic_DNA"/>
</dbReference>
<name>A0A0S2DKY1_LYSEN</name>
<sequence length="37" mass="4271">MNRAVAEQLVWEGGCGRAFRPDAFRSGRRDLKKQHRA</sequence>
<gene>
    <name evidence="1" type="ORF">GLE_3981</name>
</gene>
<protein>
    <submittedName>
        <fullName evidence="1">Uncharacterized protein</fullName>
    </submittedName>
</protein>
<accession>A0A0S2DKY1</accession>
<dbReference type="Proteomes" id="UP000061569">
    <property type="component" value="Chromosome"/>
</dbReference>
<reference evidence="1 2" key="1">
    <citation type="submission" date="2015-11" db="EMBL/GenBank/DDBJ databases">
        <title>Genome sequences of Lysobacter enzymogenes strain C3 and Lysobacter antibioticus ATCC 29479.</title>
        <authorList>
            <person name="Kobayashi D.Y."/>
        </authorList>
    </citation>
    <scope>NUCLEOTIDE SEQUENCE [LARGE SCALE GENOMIC DNA]</scope>
    <source>
        <strain evidence="1 2">C3</strain>
    </source>
</reference>
<dbReference type="STRING" id="69.GLE_3981"/>
<organism evidence="1 2">
    <name type="scientific">Lysobacter enzymogenes</name>
    <dbReference type="NCBI Taxonomy" id="69"/>
    <lineage>
        <taxon>Bacteria</taxon>
        <taxon>Pseudomonadati</taxon>
        <taxon>Pseudomonadota</taxon>
        <taxon>Gammaproteobacteria</taxon>
        <taxon>Lysobacterales</taxon>
        <taxon>Lysobacteraceae</taxon>
        <taxon>Lysobacter</taxon>
    </lineage>
</organism>